<evidence type="ECO:0000313" key="2">
    <source>
        <dbReference type="EMBL" id="JAA88545.1"/>
    </source>
</evidence>
<organism evidence="2">
    <name type="scientific">Pararge aegeria</name>
    <name type="common">speckled wood butterfly</name>
    <dbReference type="NCBI Taxonomy" id="116150"/>
    <lineage>
        <taxon>Eukaryota</taxon>
        <taxon>Metazoa</taxon>
        <taxon>Ecdysozoa</taxon>
        <taxon>Arthropoda</taxon>
        <taxon>Hexapoda</taxon>
        <taxon>Insecta</taxon>
        <taxon>Pterygota</taxon>
        <taxon>Neoptera</taxon>
        <taxon>Endopterygota</taxon>
        <taxon>Lepidoptera</taxon>
        <taxon>Glossata</taxon>
        <taxon>Ditrysia</taxon>
        <taxon>Papilionoidea</taxon>
        <taxon>Nymphalidae</taxon>
        <taxon>Satyrinae</taxon>
        <taxon>Satyrini</taxon>
        <taxon>Parargina</taxon>
        <taxon>Pararge</taxon>
    </lineage>
</organism>
<dbReference type="EMBL" id="GAIX01004015">
    <property type="protein sequence ID" value="JAA88545.1"/>
    <property type="molecule type" value="Transcribed_RNA"/>
</dbReference>
<feature type="region of interest" description="Disordered" evidence="1">
    <location>
        <begin position="1"/>
        <end position="27"/>
    </location>
</feature>
<sequence>MSIIIKNGSEYKSQTSKMSSSRSRELPGTLSEYPLRIVAVTSFETNIMERIDHLTNTYGKHRTHGPFRVEFNTNTHNQYA</sequence>
<reference evidence="2" key="1">
    <citation type="journal article" date="2013" name="BMC Genomics">
        <title>Unscrambling butterfly oogenesis.</title>
        <authorList>
            <person name="Carter J.M."/>
            <person name="Baker S.C."/>
            <person name="Pink R."/>
            <person name="Carter D.R."/>
            <person name="Collins A."/>
            <person name="Tomlin J."/>
            <person name="Gibbs M."/>
            <person name="Breuker C.J."/>
        </authorList>
    </citation>
    <scope>NUCLEOTIDE SEQUENCE</scope>
    <source>
        <tissue evidence="2">Ovary</tissue>
    </source>
</reference>
<dbReference type="AlphaFoldDB" id="S4PLI1"/>
<reference evidence="2" key="2">
    <citation type="submission" date="2013-05" db="EMBL/GenBank/DDBJ databases">
        <authorList>
            <person name="Carter J.-M."/>
            <person name="Baker S.C."/>
            <person name="Pink R."/>
            <person name="Carter D.R.F."/>
            <person name="Collins A."/>
            <person name="Tomlin J."/>
            <person name="Gibbs M."/>
            <person name="Breuker C.J."/>
        </authorList>
    </citation>
    <scope>NUCLEOTIDE SEQUENCE</scope>
    <source>
        <tissue evidence="2">Ovary</tissue>
    </source>
</reference>
<accession>S4PLI1</accession>
<proteinExistence type="predicted"/>
<evidence type="ECO:0000256" key="1">
    <source>
        <dbReference type="SAM" id="MobiDB-lite"/>
    </source>
</evidence>
<feature type="compositionally biased region" description="Low complexity" evidence="1">
    <location>
        <begin position="10"/>
        <end position="21"/>
    </location>
</feature>
<protein>
    <submittedName>
        <fullName evidence="2">Uncharacterized protein</fullName>
    </submittedName>
</protein>
<feature type="region of interest" description="Disordered" evidence="1">
    <location>
        <begin position="58"/>
        <end position="80"/>
    </location>
</feature>
<name>S4PLI1_9NEOP</name>
<feature type="compositionally biased region" description="Polar residues" evidence="1">
    <location>
        <begin position="71"/>
        <end position="80"/>
    </location>
</feature>